<dbReference type="OrthoDB" id="5852187at2"/>
<gene>
    <name evidence="1" type="ORF">VA7868_02817</name>
</gene>
<reference evidence="1 2" key="1">
    <citation type="submission" date="2016-11" db="EMBL/GenBank/DDBJ databases">
        <authorList>
            <person name="Jaros S."/>
            <person name="Januszkiewicz K."/>
            <person name="Wedrychowicz H."/>
        </authorList>
    </citation>
    <scope>NUCLEOTIDE SEQUENCE [LARGE SCALE GENOMIC DNA]</scope>
    <source>
        <strain evidence="1 2">CECT 7868</strain>
    </source>
</reference>
<evidence type="ECO:0000313" key="1">
    <source>
        <dbReference type="EMBL" id="SHI24369.1"/>
    </source>
</evidence>
<keyword evidence="2" id="KW-1185">Reference proteome</keyword>
<evidence type="ECO:0008006" key="3">
    <source>
        <dbReference type="Google" id="ProtNLM"/>
    </source>
</evidence>
<name>A0A1M5ZJQ1_9VIBR</name>
<proteinExistence type="predicted"/>
<protein>
    <recommendedName>
        <fullName evidence="3">Rhs family protein</fullName>
    </recommendedName>
</protein>
<dbReference type="Proteomes" id="UP000184608">
    <property type="component" value="Unassembled WGS sequence"/>
</dbReference>
<dbReference type="AlphaFoldDB" id="A0A1M5ZJQ1"/>
<accession>A0A1M5ZJQ1</accession>
<organism evidence="1 2">
    <name type="scientific">Vibrio aerogenes CECT 7868</name>
    <dbReference type="NCBI Taxonomy" id="1216006"/>
    <lineage>
        <taxon>Bacteria</taxon>
        <taxon>Pseudomonadati</taxon>
        <taxon>Pseudomonadota</taxon>
        <taxon>Gammaproteobacteria</taxon>
        <taxon>Vibrionales</taxon>
        <taxon>Vibrionaceae</taxon>
        <taxon>Vibrio</taxon>
    </lineage>
</organism>
<dbReference type="EMBL" id="FQXZ01000031">
    <property type="protein sequence ID" value="SHI24369.1"/>
    <property type="molecule type" value="Genomic_DNA"/>
</dbReference>
<evidence type="ECO:0000313" key="2">
    <source>
        <dbReference type="Proteomes" id="UP000184608"/>
    </source>
</evidence>
<sequence>MTDKNATNQFLDEKFNAVKADFMSSIDEYKKQSENLLYGWALEMDQKVMVNGHTKSADIDDSSIRADIVKCPLDGKLTLVHCFEAESFIPIGGTPFKIQPVKVKKHWFRSDSYIKDGPPYEDTIGEDGHKDLHLDKATYAGKMLQINFQPDVTQSDMNRLLQSYDVTLNSMMNWLESQWKSQKEEWADFLAHPIDVGAEVKRFLHNAVIELVKAWDEIADLFKLLSHPTQLIKTLAKYVENPELIVQKIQEAGKEAVEMLMMLKDEARCFLCVKAVFCWIQLLSPRQIIDFVSVSLASVLVEVILSVVVPGGIISKSFEKLRDVAGMAQGVIDG</sequence>
<dbReference type="STRING" id="1216006.VA7868_02817"/>
<dbReference type="RefSeq" id="WP_073604460.1">
    <property type="nucleotide sequence ID" value="NZ_FQXZ01000031.1"/>
</dbReference>